<evidence type="ECO:0000256" key="6">
    <source>
        <dbReference type="RuleBase" id="RU004057"/>
    </source>
</evidence>
<feature type="transmembrane region" description="Helical" evidence="7">
    <location>
        <begin position="211"/>
        <end position="233"/>
    </location>
</feature>
<keyword evidence="3 7" id="KW-0812">Transmembrane</keyword>
<gene>
    <name evidence="9" type="ORF">ABC977_07630</name>
</gene>
<keyword evidence="2" id="KW-1003">Cell membrane</keyword>
<dbReference type="InterPro" id="IPR050790">
    <property type="entry name" value="ExbB/TolQ_transport"/>
</dbReference>
<sequence>MAADRETETGAPHGVGGAPGPIVRPLAAAGLLTLAGAATFARFLDPASLPATLGRLLANGFCQAMIALFAALVLYAGFQHLSLVRDRRALAERLALAGSSAATDTGRWLSHLVGPPPDPVREFTALRGPRPPSQSSRDDDAQFIAYLLAARHQQHQQRFAPIGFGVWVLPLLGFIGTVVGIGQALGGLEQSVIPATPSDTGLAPLLGGLRFAFDTTFVGLTLVIPTMIVLLALRARAQTLDLVYRRILLGRPVHEADR</sequence>
<evidence type="ECO:0000313" key="10">
    <source>
        <dbReference type="Proteomes" id="UP001564408"/>
    </source>
</evidence>
<keyword evidence="10" id="KW-1185">Reference proteome</keyword>
<feature type="transmembrane region" description="Helical" evidence="7">
    <location>
        <begin position="56"/>
        <end position="78"/>
    </location>
</feature>
<proteinExistence type="inferred from homology"/>
<dbReference type="InterPro" id="IPR002898">
    <property type="entry name" value="MotA_ExbB_proton_chnl"/>
</dbReference>
<name>A0ABV4BIK0_9GAMM</name>
<comment type="similarity">
    <text evidence="6">Belongs to the exbB/tolQ family.</text>
</comment>
<organism evidence="9 10">
    <name type="scientific">Thioalkalicoccus limnaeus</name>
    <dbReference type="NCBI Taxonomy" id="120681"/>
    <lineage>
        <taxon>Bacteria</taxon>
        <taxon>Pseudomonadati</taxon>
        <taxon>Pseudomonadota</taxon>
        <taxon>Gammaproteobacteria</taxon>
        <taxon>Chromatiales</taxon>
        <taxon>Chromatiaceae</taxon>
        <taxon>Thioalkalicoccus</taxon>
    </lineage>
</organism>
<protein>
    <submittedName>
        <fullName evidence="9">MotA/TolQ/ExbB proton channel family protein</fullName>
    </submittedName>
</protein>
<dbReference type="EMBL" id="JBDKXB010000007">
    <property type="protein sequence ID" value="MEY6432280.1"/>
    <property type="molecule type" value="Genomic_DNA"/>
</dbReference>
<dbReference type="RefSeq" id="WP_369666668.1">
    <property type="nucleotide sequence ID" value="NZ_JBDKXB010000007.1"/>
</dbReference>
<keyword evidence="6" id="KW-0813">Transport</keyword>
<evidence type="ECO:0000256" key="4">
    <source>
        <dbReference type="ARBA" id="ARBA00022989"/>
    </source>
</evidence>
<keyword evidence="6" id="KW-0653">Protein transport</keyword>
<evidence type="ECO:0000256" key="1">
    <source>
        <dbReference type="ARBA" id="ARBA00004651"/>
    </source>
</evidence>
<accession>A0ABV4BIK0</accession>
<evidence type="ECO:0000256" key="3">
    <source>
        <dbReference type="ARBA" id="ARBA00022692"/>
    </source>
</evidence>
<evidence type="ECO:0000259" key="8">
    <source>
        <dbReference type="Pfam" id="PF01618"/>
    </source>
</evidence>
<evidence type="ECO:0000256" key="7">
    <source>
        <dbReference type="SAM" id="Phobius"/>
    </source>
</evidence>
<dbReference type="PANTHER" id="PTHR30625:SF11">
    <property type="entry name" value="MOTA_TOLQ_EXBB PROTON CHANNEL DOMAIN-CONTAINING PROTEIN"/>
    <property type="match status" value="1"/>
</dbReference>
<dbReference type="Proteomes" id="UP001564408">
    <property type="component" value="Unassembled WGS sequence"/>
</dbReference>
<feature type="transmembrane region" description="Helical" evidence="7">
    <location>
        <begin position="159"/>
        <end position="181"/>
    </location>
</feature>
<dbReference type="Pfam" id="PF01618">
    <property type="entry name" value="MotA_ExbB"/>
    <property type="match status" value="1"/>
</dbReference>
<feature type="domain" description="MotA/TolQ/ExbB proton channel" evidence="8">
    <location>
        <begin position="149"/>
        <end position="240"/>
    </location>
</feature>
<evidence type="ECO:0000313" key="9">
    <source>
        <dbReference type="EMBL" id="MEY6432280.1"/>
    </source>
</evidence>
<keyword evidence="4 7" id="KW-1133">Transmembrane helix</keyword>
<feature type="transmembrane region" description="Helical" evidence="7">
    <location>
        <begin position="26"/>
        <end position="44"/>
    </location>
</feature>
<reference evidence="9 10" key="1">
    <citation type="submission" date="2024-05" db="EMBL/GenBank/DDBJ databases">
        <title>Genome Sequence and Characterization of the New Strain Purple Sulfur Bacterium of Genus Thioalkalicoccus.</title>
        <authorList>
            <person name="Bryantseva I.A."/>
            <person name="Kyndt J.A."/>
            <person name="Imhoff J.F."/>
        </authorList>
    </citation>
    <scope>NUCLEOTIDE SEQUENCE [LARGE SCALE GENOMIC DNA]</scope>
    <source>
        <strain evidence="9 10">Um2</strain>
    </source>
</reference>
<evidence type="ECO:0000256" key="2">
    <source>
        <dbReference type="ARBA" id="ARBA00022475"/>
    </source>
</evidence>
<comment type="caution">
    <text evidence="9">The sequence shown here is derived from an EMBL/GenBank/DDBJ whole genome shotgun (WGS) entry which is preliminary data.</text>
</comment>
<keyword evidence="5 7" id="KW-0472">Membrane</keyword>
<comment type="subcellular location">
    <subcellularLocation>
        <location evidence="1">Cell membrane</location>
        <topology evidence="1">Multi-pass membrane protein</topology>
    </subcellularLocation>
    <subcellularLocation>
        <location evidence="6">Membrane</location>
        <topology evidence="6">Multi-pass membrane protein</topology>
    </subcellularLocation>
</comment>
<dbReference type="PANTHER" id="PTHR30625">
    <property type="entry name" value="PROTEIN TOLQ"/>
    <property type="match status" value="1"/>
</dbReference>
<evidence type="ECO:0000256" key="5">
    <source>
        <dbReference type="ARBA" id="ARBA00023136"/>
    </source>
</evidence>